<proteinExistence type="predicted"/>
<dbReference type="Proteomes" id="UP001190700">
    <property type="component" value="Unassembled WGS sequence"/>
</dbReference>
<feature type="compositionally biased region" description="Basic residues" evidence="1">
    <location>
        <begin position="25"/>
        <end position="37"/>
    </location>
</feature>
<dbReference type="AlphaFoldDB" id="A0AAE0LAM6"/>
<gene>
    <name evidence="2" type="ORF">CYMTET_14169</name>
</gene>
<feature type="region of interest" description="Disordered" evidence="1">
    <location>
        <begin position="1"/>
        <end position="46"/>
    </location>
</feature>
<accession>A0AAE0LAM6</accession>
<keyword evidence="3" id="KW-1185">Reference proteome</keyword>
<dbReference type="EMBL" id="LGRX02005836">
    <property type="protein sequence ID" value="KAK3277850.1"/>
    <property type="molecule type" value="Genomic_DNA"/>
</dbReference>
<sequence length="129" mass="14457">MCGDGNASVERTTQDQSRVPSTKASVHRAGVRGRKRNSAAGAQGQKEALPPLGTILWDTGRVVQCKCEARYSRPRLTRMALSAPRRHSIERVLGAASTIRWRALEARRKHFRRSFSLGTLRVFWADRLS</sequence>
<evidence type="ECO:0000256" key="1">
    <source>
        <dbReference type="SAM" id="MobiDB-lite"/>
    </source>
</evidence>
<name>A0AAE0LAM6_9CHLO</name>
<comment type="caution">
    <text evidence="2">The sequence shown here is derived from an EMBL/GenBank/DDBJ whole genome shotgun (WGS) entry which is preliminary data.</text>
</comment>
<evidence type="ECO:0000313" key="3">
    <source>
        <dbReference type="Proteomes" id="UP001190700"/>
    </source>
</evidence>
<protein>
    <submittedName>
        <fullName evidence="2">Uncharacterized protein</fullName>
    </submittedName>
</protein>
<evidence type="ECO:0000313" key="2">
    <source>
        <dbReference type="EMBL" id="KAK3277850.1"/>
    </source>
</evidence>
<organism evidence="2 3">
    <name type="scientific">Cymbomonas tetramitiformis</name>
    <dbReference type="NCBI Taxonomy" id="36881"/>
    <lineage>
        <taxon>Eukaryota</taxon>
        <taxon>Viridiplantae</taxon>
        <taxon>Chlorophyta</taxon>
        <taxon>Pyramimonadophyceae</taxon>
        <taxon>Pyramimonadales</taxon>
        <taxon>Pyramimonadaceae</taxon>
        <taxon>Cymbomonas</taxon>
    </lineage>
</organism>
<feature type="compositionally biased region" description="Polar residues" evidence="1">
    <location>
        <begin position="9"/>
        <end position="24"/>
    </location>
</feature>
<reference evidence="2 3" key="1">
    <citation type="journal article" date="2015" name="Genome Biol. Evol.">
        <title>Comparative Genomics of a Bacterivorous Green Alga Reveals Evolutionary Causalities and Consequences of Phago-Mixotrophic Mode of Nutrition.</title>
        <authorList>
            <person name="Burns J.A."/>
            <person name="Paasch A."/>
            <person name="Narechania A."/>
            <person name="Kim E."/>
        </authorList>
    </citation>
    <scope>NUCLEOTIDE SEQUENCE [LARGE SCALE GENOMIC DNA]</scope>
    <source>
        <strain evidence="2 3">PLY_AMNH</strain>
    </source>
</reference>